<sequence>MNKHLLTPLLFVALAFLQIWYFYIAFSRPYIGIDLQNKEEHWIVSHVDTESNGLPQGALRVDDEIVAVNGQKTDQFSSVIKLKVLEGAKSIVGLRAGAEFKVEVRTTTLLTHFDVLSFTGELLCFVVAALVYARMSHIRSARYLSFVFWAIGGAFMSLAASTRGDELGKSFIFACVVLVPVALFHFFVVFFEDKGRKLVRDWVIRLMYAFAIVTFLPFVFVSVVRSDSAYEIYNYSKLLSISLFTVGVLSNLIYLTGMYLKLRKEDKEIRMIIRTIGVVFLLSFMPLICFSFIPKLVFGGINTSSIYTAWAILLFPLSFTYLLASRKLYDIDLVVQRFVTSMLISIVPSALFVGVIALRFHDEVDASRLFVLFLLFVVLLACTVYSYEYFTTKLEHIIFPRRYRLKQSMKKIAGNLGQISTFNDLKDIVLVDILETLQVYGGAIVFLHKDNKEIIHVGNIDISEAERLAEAESPEHPTYMRQKITRNEEYACYLIMTQKKSNTFLGIEETQWLDLVMSYLSVSMENLHLIRKITIQLEQFAAKLPPEKAAAEIAWFRKLMFELQEKERKRIAIDLHDSTMQDLFYLKRRCAGLFDNHDSNPEENPRLKAVLNFIDVINMNLRQNCFELHPYLLKEIGLIGTIEKQISLEAVIAPFKIEFRATGTSEIEGCDMEMKQHLFRIVQELLNNAKKHSHASHVKIDIVATNSRLTLAYVDDGIGFDTTETVEREIIGSRVGMEYMKSRILSLNGLYELNSSKGNGMKLKAVFPVKEQRTAY</sequence>
<feature type="domain" description="Histidine kinase/HSP90-like ATPase" evidence="5">
    <location>
        <begin position="676"/>
        <end position="770"/>
    </location>
</feature>
<dbReference type="GO" id="GO:0005524">
    <property type="term" value="F:ATP binding"/>
    <property type="evidence" value="ECO:0007669"/>
    <property type="project" value="UniProtKB-KW"/>
</dbReference>
<dbReference type="CDD" id="cd16917">
    <property type="entry name" value="HATPase_UhpB-NarQ-NarX-like"/>
    <property type="match status" value="1"/>
</dbReference>
<keyword evidence="6" id="KW-0067">ATP-binding</keyword>
<keyword evidence="4" id="KW-0812">Transmembrane</keyword>
<feature type="transmembrane region" description="Helical" evidence="4">
    <location>
        <begin position="5"/>
        <end position="26"/>
    </location>
</feature>
<keyword evidence="6" id="KW-0547">Nucleotide-binding</keyword>
<gene>
    <name evidence="6" type="ORF">ACFPOF_25385</name>
</gene>
<dbReference type="InterPro" id="IPR036034">
    <property type="entry name" value="PDZ_sf"/>
</dbReference>
<feature type="transmembrane region" description="Helical" evidence="4">
    <location>
        <begin position="203"/>
        <end position="226"/>
    </location>
</feature>
<proteinExistence type="predicted"/>
<dbReference type="PANTHER" id="PTHR24421:SF60">
    <property type="entry name" value="SENSOR HISTIDINE KINASE COMP"/>
    <property type="match status" value="1"/>
</dbReference>
<feature type="transmembrane region" description="Helical" evidence="4">
    <location>
        <begin position="238"/>
        <end position="260"/>
    </location>
</feature>
<dbReference type="SUPFAM" id="SSF50156">
    <property type="entry name" value="PDZ domain-like"/>
    <property type="match status" value="1"/>
</dbReference>
<evidence type="ECO:0000256" key="2">
    <source>
        <dbReference type="ARBA" id="ARBA00022777"/>
    </source>
</evidence>
<dbReference type="InterPro" id="IPR050482">
    <property type="entry name" value="Sensor_HK_TwoCompSys"/>
</dbReference>
<dbReference type="RefSeq" id="WP_378137960.1">
    <property type="nucleotide sequence ID" value="NZ_JBHSMI010000052.1"/>
</dbReference>
<dbReference type="EMBL" id="JBHSMI010000052">
    <property type="protein sequence ID" value="MFC5406088.1"/>
    <property type="molecule type" value="Genomic_DNA"/>
</dbReference>
<evidence type="ECO:0000259" key="5">
    <source>
        <dbReference type="Pfam" id="PF02518"/>
    </source>
</evidence>
<evidence type="ECO:0000256" key="3">
    <source>
        <dbReference type="ARBA" id="ARBA00023012"/>
    </source>
</evidence>
<dbReference type="PANTHER" id="PTHR24421">
    <property type="entry name" value="NITRATE/NITRITE SENSOR PROTEIN NARX-RELATED"/>
    <property type="match status" value="1"/>
</dbReference>
<dbReference type="InterPro" id="IPR003594">
    <property type="entry name" value="HATPase_dom"/>
</dbReference>
<feature type="transmembrane region" description="Helical" evidence="4">
    <location>
        <begin position="335"/>
        <end position="357"/>
    </location>
</feature>
<evidence type="ECO:0000313" key="7">
    <source>
        <dbReference type="Proteomes" id="UP001596113"/>
    </source>
</evidence>
<feature type="transmembrane region" description="Helical" evidence="4">
    <location>
        <begin position="272"/>
        <end position="293"/>
    </location>
</feature>
<dbReference type="Gene3D" id="3.30.565.10">
    <property type="entry name" value="Histidine kinase-like ATPase, C-terminal domain"/>
    <property type="match status" value="1"/>
</dbReference>
<protein>
    <submittedName>
        <fullName evidence="6">ATP-binding protein</fullName>
    </submittedName>
</protein>
<keyword evidence="2" id="KW-0418">Kinase</keyword>
<dbReference type="Proteomes" id="UP001596113">
    <property type="component" value="Unassembled WGS sequence"/>
</dbReference>
<keyword evidence="1" id="KW-0808">Transferase</keyword>
<feature type="transmembrane region" description="Helical" evidence="4">
    <location>
        <begin position="305"/>
        <end position="323"/>
    </location>
</feature>
<feature type="transmembrane region" description="Helical" evidence="4">
    <location>
        <begin position="140"/>
        <end position="159"/>
    </location>
</feature>
<comment type="caution">
    <text evidence="6">The sequence shown here is derived from an EMBL/GenBank/DDBJ whole genome shotgun (WGS) entry which is preliminary data.</text>
</comment>
<evidence type="ECO:0000256" key="1">
    <source>
        <dbReference type="ARBA" id="ARBA00022679"/>
    </source>
</evidence>
<accession>A0ABW0HZW6</accession>
<dbReference type="SUPFAM" id="SSF55874">
    <property type="entry name" value="ATPase domain of HSP90 chaperone/DNA topoisomerase II/histidine kinase"/>
    <property type="match status" value="1"/>
</dbReference>
<keyword evidence="4" id="KW-1133">Transmembrane helix</keyword>
<feature type="transmembrane region" description="Helical" evidence="4">
    <location>
        <begin position="115"/>
        <end position="133"/>
    </location>
</feature>
<feature type="transmembrane region" description="Helical" evidence="4">
    <location>
        <begin position="171"/>
        <end position="191"/>
    </location>
</feature>
<feature type="transmembrane region" description="Helical" evidence="4">
    <location>
        <begin position="369"/>
        <end position="387"/>
    </location>
</feature>
<dbReference type="Pfam" id="PF02518">
    <property type="entry name" value="HATPase_c"/>
    <property type="match status" value="1"/>
</dbReference>
<keyword evidence="7" id="KW-1185">Reference proteome</keyword>
<keyword evidence="3" id="KW-0902">Two-component regulatory system</keyword>
<dbReference type="InterPro" id="IPR036890">
    <property type="entry name" value="HATPase_C_sf"/>
</dbReference>
<name>A0ABW0HZW6_9BACL</name>
<evidence type="ECO:0000256" key="4">
    <source>
        <dbReference type="SAM" id="Phobius"/>
    </source>
</evidence>
<reference evidence="7" key="1">
    <citation type="journal article" date="2019" name="Int. J. Syst. Evol. Microbiol.">
        <title>The Global Catalogue of Microorganisms (GCM) 10K type strain sequencing project: providing services to taxonomists for standard genome sequencing and annotation.</title>
        <authorList>
            <consortium name="The Broad Institute Genomics Platform"/>
            <consortium name="The Broad Institute Genome Sequencing Center for Infectious Disease"/>
            <person name="Wu L."/>
            <person name="Ma J."/>
        </authorList>
    </citation>
    <scope>NUCLEOTIDE SEQUENCE [LARGE SCALE GENOMIC DNA]</scope>
    <source>
        <strain evidence="7">CGMCC 1.18575</strain>
    </source>
</reference>
<evidence type="ECO:0000313" key="6">
    <source>
        <dbReference type="EMBL" id="MFC5406088.1"/>
    </source>
</evidence>
<keyword evidence="4" id="KW-0472">Membrane</keyword>
<organism evidence="6 7">
    <name type="scientific">Cohnella soli</name>
    <dbReference type="NCBI Taxonomy" id="425005"/>
    <lineage>
        <taxon>Bacteria</taxon>
        <taxon>Bacillati</taxon>
        <taxon>Bacillota</taxon>
        <taxon>Bacilli</taxon>
        <taxon>Bacillales</taxon>
        <taxon>Paenibacillaceae</taxon>
        <taxon>Cohnella</taxon>
    </lineage>
</organism>